<keyword evidence="8" id="KW-1185">Reference proteome</keyword>
<keyword evidence="7" id="KW-0223">Dioxygenase</keyword>
<dbReference type="InterPro" id="IPR014436">
    <property type="entry name" value="Extradiol_dOase_DODA"/>
</dbReference>
<comment type="cofactor">
    <cofactor evidence="1">
        <name>Zn(2+)</name>
        <dbReference type="ChEBI" id="CHEBI:29105"/>
    </cofactor>
</comment>
<accession>A0A1Q9JJ88</accession>
<evidence type="ECO:0000313" key="7">
    <source>
        <dbReference type="EMBL" id="OLR56273.1"/>
    </source>
</evidence>
<comment type="similarity">
    <text evidence="2">Belongs to the DODA-type extradiol aromatic ring-opening dioxygenase family.</text>
</comment>
<comment type="caution">
    <text evidence="7">The sequence shown here is derived from an EMBL/GenBank/DDBJ whole genome shotgun (WGS) entry which is preliminary data.</text>
</comment>
<dbReference type="PIRSF" id="PIRSF006157">
    <property type="entry name" value="Doxgns_DODA"/>
    <property type="match status" value="1"/>
</dbReference>
<dbReference type="STRING" id="1261640.BHK98_09465"/>
<dbReference type="CDD" id="cd07363">
    <property type="entry name" value="45_DOPA_Dioxygenase"/>
    <property type="match status" value="1"/>
</dbReference>
<dbReference type="SUPFAM" id="SSF53213">
    <property type="entry name" value="LigB-like"/>
    <property type="match status" value="1"/>
</dbReference>
<feature type="domain" description="Extradiol ring-cleavage dioxygenase class III enzyme subunit B" evidence="6">
    <location>
        <begin position="32"/>
        <end position="254"/>
    </location>
</feature>
<dbReference type="RefSeq" id="WP_075713735.1">
    <property type="nucleotide sequence ID" value="NZ_MJIE01000001.1"/>
</dbReference>
<dbReference type="NCBIfam" id="NF007914">
    <property type="entry name" value="PRK10628.1"/>
    <property type="match status" value="1"/>
</dbReference>
<dbReference type="PANTHER" id="PTHR30096">
    <property type="entry name" value="4,5-DOPA DIOXYGENASE EXTRADIOL-LIKE PROTEIN"/>
    <property type="match status" value="1"/>
</dbReference>
<name>A0A1Q9JJ88_9FIRM</name>
<organism evidence="7 8">
    <name type="scientific">Hornefia porci</name>
    <dbReference type="NCBI Taxonomy" id="2652292"/>
    <lineage>
        <taxon>Bacteria</taxon>
        <taxon>Bacillati</taxon>
        <taxon>Bacillota</taxon>
        <taxon>Clostridia</taxon>
        <taxon>Peptostreptococcales</taxon>
        <taxon>Anaerovoracaceae</taxon>
        <taxon>Hornefia</taxon>
    </lineage>
</organism>
<dbReference type="OrthoDB" id="9790889at2"/>
<evidence type="ECO:0000256" key="5">
    <source>
        <dbReference type="ARBA" id="ARBA00023002"/>
    </source>
</evidence>
<gene>
    <name evidence="7" type="ORF">BHK98_09465</name>
</gene>
<evidence type="ECO:0000256" key="4">
    <source>
        <dbReference type="ARBA" id="ARBA00022833"/>
    </source>
</evidence>
<dbReference type="EMBL" id="MJIE01000001">
    <property type="protein sequence ID" value="OLR56273.1"/>
    <property type="molecule type" value="Genomic_DNA"/>
</dbReference>
<dbReference type="GO" id="GO:0016702">
    <property type="term" value="F:oxidoreductase activity, acting on single donors with incorporation of molecular oxygen, incorporation of two atoms of oxygen"/>
    <property type="evidence" value="ECO:0007669"/>
    <property type="project" value="UniProtKB-ARBA"/>
</dbReference>
<sequence length="259" mass="28423">MNKMPVVFSGHGDPMIALRRDALTEEMGHTGDRILKEHGRPQAILSVSAHWYTRGTFVQTAENPRQIYDMYGFPEELYQVRYPVSGCEKLSDRVRALLGSRVAANDEWGIDHGTWSVLVHMFPKADIPVVQLSVDSTGTAADALEIGRKLAVLREEGYLIFGSGNVVHNLRLVDWDNPGGTGQAEAFNRYIADAVLTGETDKVVNYESGPEAAYAVPTPEHFLPLIYCLGAADGDSARIFNNVCSLGSMAMTGFVFGER</sequence>
<dbReference type="Pfam" id="PF02900">
    <property type="entry name" value="LigB"/>
    <property type="match status" value="1"/>
</dbReference>
<reference evidence="7 8" key="1">
    <citation type="journal article" date="2016" name="Appl. Environ. Microbiol.">
        <title>Function and Phylogeny of Bacterial Butyryl Coenzyme A:Acetate Transferases and Their Diversity in the Proximal Colon of Swine.</title>
        <authorList>
            <person name="Trachsel J."/>
            <person name="Bayles D.O."/>
            <person name="Looft T."/>
            <person name="Levine U.Y."/>
            <person name="Allen H.K."/>
        </authorList>
    </citation>
    <scope>NUCLEOTIDE SEQUENCE [LARGE SCALE GENOMIC DNA]</scope>
    <source>
        <strain evidence="7 8">68-3-10</strain>
    </source>
</reference>
<dbReference type="InterPro" id="IPR004183">
    <property type="entry name" value="Xdiol_dOase_suB"/>
</dbReference>
<keyword evidence="5" id="KW-0560">Oxidoreductase</keyword>
<dbReference type="GO" id="GO:0008270">
    <property type="term" value="F:zinc ion binding"/>
    <property type="evidence" value="ECO:0007669"/>
    <property type="project" value="InterPro"/>
</dbReference>
<dbReference type="PANTHER" id="PTHR30096:SF0">
    <property type="entry name" value="4,5-DOPA DIOXYGENASE EXTRADIOL-LIKE PROTEIN"/>
    <property type="match status" value="1"/>
</dbReference>
<dbReference type="Proteomes" id="UP000187404">
    <property type="component" value="Unassembled WGS sequence"/>
</dbReference>
<protein>
    <submittedName>
        <fullName evidence="7">Dioxygenase</fullName>
    </submittedName>
</protein>
<evidence type="ECO:0000256" key="1">
    <source>
        <dbReference type="ARBA" id="ARBA00001947"/>
    </source>
</evidence>
<evidence type="ECO:0000256" key="3">
    <source>
        <dbReference type="ARBA" id="ARBA00022723"/>
    </source>
</evidence>
<dbReference type="GO" id="GO:0008198">
    <property type="term" value="F:ferrous iron binding"/>
    <property type="evidence" value="ECO:0007669"/>
    <property type="project" value="InterPro"/>
</dbReference>
<dbReference type="Gene3D" id="3.40.830.10">
    <property type="entry name" value="LigB-like"/>
    <property type="match status" value="1"/>
</dbReference>
<evidence type="ECO:0000313" key="8">
    <source>
        <dbReference type="Proteomes" id="UP000187404"/>
    </source>
</evidence>
<keyword evidence="3" id="KW-0479">Metal-binding</keyword>
<evidence type="ECO:0000256" key="2">
    <source>
        <dbReference type="ARBA" id="ARBA00007581"/>
    </source>
</evidence>
<keyword evidence="4" id="KW-0862">Zinc</keyword>
<proteinExistence type="inferred from homology"/>
<evidence type="ECO:0000259" key="6">
    <source>
        <dbReference type="Pfam" id="PF02900"/>
    </source>
</evidence>
<dbReference type="AlphaFoldDB" id="A0A1Q9JJ88"/>